<name>A0ABM9K507_9RALS</name>
<dbReference type="EMBL" id="CATZLL010000005">
    <property type="protein sequence ID" value="CAJ0813849.1"/>
    <property type="molecule type" value="Genomic_DNA"/>
</dbReference>
<evidence type="ECO:0000313" key="2">
    <source>
        <dbReference type="Proteomes" id="UP001189757"/>
    </source>
</evidence>
<dbReference type="InterPro" id="IPR006975">
    <property type="entry name" value="NifQ"/>
</dbReference>
<proteinExistence type="predicted"/>
<comment type="caution">
    <text evidence="1">The sequence shown here is derived from an EMBL/GenBank/DDBJ whole genome shotgun (WGS) entry which is preliminary data.</text>
</comment>
<dbReference type="Proteomes" id="UP001189757">
    <property type="component" value="Unassembled WGS sequence"/>
</dbReference>
<evidence type="ECO:0008006" key="3">
    <source>
        <dbReference type="Google" id="ProtNLM"/>
    </source>
</evidence>
<dbReference type="Pfam" id="PF04891">
    <property type="entry name" value="NifQ"/>
    <property type="match status" value="1"/>
</dbReference>
<dbReference type="RefSeq" id="WP_316681020.1">
    <property type="nucleotide sequence ID" value="NZ_CATZLL010000005.1"/>
</dbReference>
<evidence type="ECO:0000313" key="1">
    <source>
        <dbReference type="EMBL" id="CAJ0813849.1"/>
    </source>
</evidence>
<gene>
    <name evidence="1" type="ORF">LMG18101_02052</name>
</gene>
<organism evidence="1 2">
    <name type="scientific">Ralstonia flaminis</name>
    <dbReference type="NCBI Taxonomy" id="3058597"/>
    <lineage>
        <taxon>Bacteria</taxon>
        <taxon>Pseudomonadati</taxon>
        <taxon>Pseudomonadota</taxon>
        <taxon>Betaproteobacteria</taxon>
        <taxon>Burkholderiales</taxon>
        <taxon>Burkholderiaceae</taxon>
        <taxon>Ralstonia</taxon>
    </lineage>
</organism>
<keyword evidence="2" id="KW-1185">Reference proteome</keyword>
<accession>A0ABM9K507</accession>
<protein>
    <recommendedName>
        <fullName evidence="3">Nitrogen fixation protein NifQ</fullName>
    </recommendedName>
</protein>
<reference evidence="1 2" key="1">
    <citation type="submission" date="2023-07" db="EMBL/GenBank/DDBJ databases">
        <authorList>
            <person name="Peeters C."/>
        </authorList>
    </citation>
    <scope>NUCLEOTIDE SEQUENCE [LARGE SCALE GENOMIC DNA]</scope>
    <source>
        <strain evidence="1 2">LMG 18101</strain>
    </source>
</reference>
<sequence>MTPAHAADTRCLAIILAAACLRPDHLWRDLGLSGRDDVTDLLTRHYPALVAHNTANLRWKAFLAQEVALAHGRLPGPAPGCPGCEDFGHCFPVLTADNTRRT</sequence>